<dbReference type="EMBL" id="HBHP01000216">
    <property type="protein sequence ID" value="CAD9744066.1"/>
    <property type="molecule type" value="Transcribed_RNA"/>
</dbReference>
<evidence type="ECO:0000313" key="2">
    <source>
        <dbReference type="EMBL" id="CAD9744066.1"/>
    </source>
</evidence>
<dbReference type="AlphaFoldDB" id="A0A7S2TEC5"/>
<proteinExistence type="predicted"/>
<organism evidence="2">
    <name type="scientific">Lotharella oceanica</name>
    <dbReference type="NCBI Taxonomy" id="641309"/>
    <lineage>
        <taxon>Eukaryota</taxon>
        <taxon>Sar</taxon>
        <taxon>Rhizaria</taxon>
        <taxon>Cercozoa</taxon>
        <taxon>Chlorarachniophyceae</taxon>
        <taxon>Lotharella</taxon>
    </lineage>
</organism>
<reference evidence="2" key="1">
    <citation type="submission" date="2021-01" db="EMBL/GenBank/DDBJ databases">
        <authorList>
            <person name="Corre E."/>
            <person name="Pelletier E."/>
            <person name="Niang G."/>
            <person name="Scheremetjew M."/>
            <person name="Finn R."/>
            <person name="Kale V."/>
            <person name="Holt S."/>
            <person name="Cochrane G."/>
            <person name="Meng A."/>
            <person name="Brown T."/>
            <person name="Cohen L."/>
        </authorList>
    </citation>
    <scope>NUCLEOTIDE SEQUENCE</scope>
    <source>
        <strain evidence="2">CCMP622</strain>
    </source>
</reference>
<gene>
    <name evidence="2" type="ORF">LSP00402_LOCUS162</name>
</gene>
<sequence length="423" mass="46616">MIAQRKNVPTKRNWRGTEEQADEERPFKRAATKWETKGLTERAVPRRASETTESKEESGTTASAPSREESKDRKPKDVTCPFCEKVIEVDDPKNLHTKLESHCRKHCPKVKENPDWVKQSMSGACPQQPDARRPMSGLNLEVFVPKHRLPQFRASSYKLEEANSELPPTAFKSKPLNQVGVVAAEYALRFPGGHGLLVDHEGTERKMNEDLEALKSKDHHLLEAAGTREGSTHANIRLLVDVNDIEAHVTAGPLTSGALTSAEQSLLQEASNRTPMEANRVRCGIRKILDLKLKEKLGAIDDGAFRSVRVLTNAEYYVPYQIVVPLASTAKVVHIIDKIWNPGGSTITAHPTAAESRRANPIKVAVARAWITHPNFSEEGLMRGGSGIAKMISWIGNTVTGNTGTAPSIGGLICEYWACDVTN</sequence>
<evidence type="ECO:0000256" key="1">
    <source>
        <dbReference type="SAM" id="MobiDB-lite"/>
    </source>
</evidence>
<feature type="region of interest" description="Disordered" evidence="1">
    <location>
        <begin position="1"/>
        <end position="76"/>
    </location>
</feature>
<accession>A0A7S2TEC5</accession>
<feature type="compositionally biased region" description="Basic and acidic residues" evidence="1">
    <location>
        <begin position="15"/>
        <end position="58"/>
    </location>
</feature>
<name>A0A7S2TEC5_9EUKA</name>
<protein>
    <submittedName>
        <fullName evidence="2">Uncharacterized protein</fullName>
    </submittedName>
</protein>
<feature type="compositionally biased region" description="Basic and acidic residues" evidence="1">
    <location>
        <begin position="66"/>
        <end position="76"/>
    </location>
</feature>